<evidence type="ECO:0000259" key="8">
    <source>
        <dbReference type="Pfam" id="PF01694"/>
    </source>
</evidence>
<dbReference type="Gene3D" id="1.20.1540.10">
    <property type="entry name" value="Rhomboid-like"/>
    <property type="match status" value="1"/>
</dbReference>
<dbReference type="GO" id="GO:0004252">
    <property type="term" value="F:serine-type endopeptidase activity"/>
    <property type="evidence" value="ECO:0007669"/>
    <property type="project" value="InterPro"/>
</dbReference>
<dbReference type="OrthoDB" id="9813074at2"/>
<feature type="transmembrane region" description="Helical" evidence="7">
    <location>
        <begin position="122"/>
        <end position="143"/>
    </location>
</feature>
<feature type="transmembrane region" description="Helical" evidence="7">
    <location>
        <begin position="66"/>
        <end position="86"/>
    </location>
</feature>
<dbReference type="Proteomes" id="UP000281498">
    <property type="component" value="Unassembled WGS sequence"/>
</dbReference>
<name>A0A3A9KJN8_9BACI</name>
<evidence type="ECO:0000256" key="4">
    <source>
        <dbReference type="ARBA" id="ARBA00022801"/>
    </source>
</evidence>
<dbReference type="InterPro" id="IPR022764">
    <property type="entry name" value="Peptidase_S54_rhomboid_dom"/>
</dbReference>
<feature type="transmembrane region" description="Helical" evidence="7">
    <location>
        <begin position="229"/>
        <end position="251"/>
    </location>
</feature>
<feature type="transmembrane region" description="Helical" evidence="7">
    <location>
        <begin position="12"/>
        <end position="31"/>
    </location>
</feature>
<dbReference type="EMBL" id="PDOE01000022">
    <property type="protein sequence ID" value="RKL65106.1"/>
    <property type="molecule type" value="Genomic_DNA"/>
</dbReference>
<evidence type="ECO:0000256" key="6">
    <source>
        <dbReference type="ARBA" id="ARBA00023136"/>
    </source>
</evidence>
<evidence type="ECO:0000256" key="5">
    <source>
        <dbReference type="ARBA" id="ARBA00022989"/>
    </source>
</evidence>
<dbReference type="RefSeq" id="WP_120689088.1">
    <property type="nucleotide sequence ID" value="NZ_PDOE01000022.1"/>
</dbReference>
<evidence type="ECO:0000256" key="7">
    <source>
        <dbReference type="SAM" id="Phobius"/>
    </source>
</evidence>
<feature type="domain" description="Peptidase S54 rhomboid" evidence="8">
    <location>
        <begin position="57"/>
        <end position="193"/>
    </location>
</feature>
<dbReference type="GO" id="GO:0016020">
    <property type="term" value="C:membrane"/>
    <property type="evidence" value="ECO:0007669"/>
    <property type="project" value="UniProtKB-SubCell"/>
</dbReference>
<dbReference type="InterPro" id="IPR035952">
    <property type="entry name" value="Rhomboid-like_sf"/>
</dbReference>
<proteinExistence type="inferred from homology"/>
<feature type="transmembrane region" description="Helical" evidence="7">
    <location>
        <begin position="179"/>
        <end position="196"/>
    </location>
</feature>
<dbReference type="PANTHER" id="PTHR43731">
    <property type="entry name" value="RHOMBOID PROTEASE"/>
    <property type="match status" value="1"/>
</dbReference>
<gene>
    <name evidence="9" type="ORF">CR203_22415</name>
</gene>
<dbReference type="SUPFAM" id="SSF144091">
    <property type="entry name" value="Rhomboid-like"/>
    <property type="match status" value="1"/>
</dbReference>
<evidence type="ECO:0000313" key="10">
    <source>
        <dbReference type="Proteomes" id="UP000281498"/>
    </source>
</evidence>
<dbReference type="InterPro" id="IPR050925">
    <property type="entry name" value="Rhomboid_protease_S54"/>
</dbReference>
<feature type="transmembrane region" description="Helical" evidence="7">
    <location>
        <begin position="98"/>
        <end position="116"/>
    </location>
</feature>
<comment type="caution">
    <text evidence="9">The sequence shown here is derived from an EMBL/GenBank/DDBJ whole genome shotgun (WGS) entry which is preliminary data.</text>
</comment>
<comment type="subcellular location">
    <subcellularLocation>
        <location evidence="1">Membrane</location>
        <topology evidence="1">Multi-pass membrane protein</topology>
    </subcellularLocation>
</comment>
<evidence type="ECO:0000256" key="1">
    <source>
        <dbReference type="ARBA" id="ARBA00004141"/>
    </source>
</evidence>
<keyword evidence="4" id="KW-0378">Hydrolase</keyword>
<evidence type="ECO:0000256" key="2">
    <source>
        <dbReference type="ARBA" id="ARBA00009045"/>
    </source>
</evidence>
<dbReference type="GO" id="GO:0006508">
    <property type="term" value="P:proteolysis"/>
    <property type="evidence" value="ECO:0007669"/>
    <property type="project" value="UniProtKB-KW"/>
</dbReference>
<dbReference type="Pfam" id="PF01694">
    <property type="entry name" value="Rhomboid"/>
    <property type="match status" value="1"/>
</dbReference>
<evidence type="ECO:0000313" key="9">
    <source>
        <dbReference type="EMBL" id="RKL65106.1"/>
    </source>
</evidence>
<accession>A0A3A9KJN8</accession>
<keyword evidence="5 7" id="KW-1133">Transmembrane helix</keyword>
<reference evidence="9 10" key="1">
    <citation type="submission" date="2017-10" db="EMBL/GenBank/DDBJ databases">
        <title>Bacillus sp. nov., a halophilic bacterium isolated from a Keqin Lake.</title>
        <authorList>
            <person name="Wang H."/>
        </authorList>
    </citation>
    <scope>NUCLEOTIDE SEQUENCE [LARGE SCALE GENOMIC DNA]</scope>
    <source>
        <strain evidence="9 10">KCTC 13187</strain>
    </source>
</reference>
<dbReference type="PANTHER" id="PTHR43731:SF14">
    <property type="entry name" value="PRESENILIN-ASSOCIATED RHOMBOID-LIKE PROTEIN, MITOCHONDRIAL"/>
    <property type="match status" value="1"/>
</dbReference>
<keyword evidence="3 7" id="KW-0812">Transmembrane</keyword>
<keyword evidence="6 7" id="KW-0472">Membrane</keyword>
<protein>
    <submittedName>
        <fullName evidence="9">Rhomboid family intramembrane serine protease</fullName>
    </submittedName>
</protein>
<dbReference type="AlphaFoldDB" id="A0A3A9KJN8"/>
<comment type="similarity">
    <text evidence="2">Belongs to the peptidase S54 family.</text>
</comment>
<evidence type="ECO:0000256" key="3">
    <source>
        <dbReference type="ARBA" id="ARBA00022692"/>
    </source>
</evidence>
<sequence>MFIRNETFGGFIRSYKVITVLVAINIFFYIWTDLFPFLGGEEIRMLGVGQNIAIAMGEYWRLITPIFLHGGLMHMAFNSFALILFGPALEIMFGRSRFLTFYLATGILANIAYLYLGNPYGVHLGASGAIYGLFGVYLYMVFYRKDLIDKANSQLILTVLVIGVVMTFINPGINILAHIFGLISGAALGPIFLMNLPSRNRSFQNVHDNSNVGFDPNRWANRENRKKKIIIMAVLGIAGMILFFYLVSTFLL</sequence>
<keyword evidence="10" id="KW-1185">Reference proteome</keyword>
<keyword evidence="9" id="KW-0645">Protease</keyword>
<organism evidence="9 10">
    <name type="scientific">Salipaludibacillus neizhouensis</name>
    <dbReference type="NCBI Taxonomy" id="885475"/>
    <lineage>
        <taxon>Bacteria</taxon>
        <taxon>Bacillati</taxon>
        <taxon>Bacillota</taxon>
        <taxon>Bacilli</taxon>
        <taxon>Bacillales</taxon>
        <taxon>Bacillaceae</taxon>
    </lineage>
</organism>
<feature type="transmembrane region" description="Helical" evidence="7">
    <location>
        <begin position="155"/>
        <end position="173"/>
    </location>
</feature>